<dbReference type="RefSeq" id="WP_014786969.1">
    <property type="nucleotide sequence ID" value="NC_018014.1"/>
</dbReference>
<keyword evidence="2" id="KW-0812">Transmembrane</keyword>
<accession>I3ZKE0</accession>
<reference evidence="3 4" key="1">
    <citation type="submission" date="2012-06" db="EMBL/GenBank/DDBJ databases">
        <title>Complete genome of Terriglobus roseus DSM 18391.</title>
        <authorList>
            <consortium name="US DOE Joint Genome Institute (JGI-PGF)"/>
            <person name="Lucas S."/>
            <person name="Copeland A."/>
            <person name="Lapidus A."/>
            <person name="Glavina del Rio T."/>
            <person name="Dalin E."/>
            <person name="Tice H."/>
            <person name="Bruce D."/>
            <person name="Goodwin L."/>
            <person name="Pitluck S."/>
            <person name="Peters L."/>
            <person name="Mikhailova N."/>
            <person name="Munk A.C.C."/>
            <person name="Kyrpides N."/>
            <person name="Mavromatis K."/>
            <person name="Ivanova N."/>
            <person name="Brettin T."/>
            <person name="Detter J.C."/>
            <person name="Han C."/>
            <person name="Larimer F."/>
            <person name="Land M."/>
            <person name="Hauser L."/>
            <person name="Markowitz V."/>
            <person name="Cheng J.-F."/>
            <person name="Hugenholtz P."/>
            <person name="Woyke T."/>
            <person name="Wu D."/>
            <person name="Brambilla E."/>
            <person name="Klenk H.-P."/>
            <person name="Eisen J.A."/>
        </authorList>
    </citation>
    <scope>NUCLEOTIDE SEQUENCE [LARGE SCALE GENOMIC DNA]</scope>
    <source>
        <strain evidence="4">DSM 18391 / NRRL B-41598 / KBS 63</strain>
    </source>
</reference>
<organism evidence="3 4">
    <name type="scientific">Terriglobus roseus (strain DSM 18391 / NRRL B-41598 / KBS 63)</name>
    <dbReference type="NCBI Taxonomy" id="926566"/>
    <lineage>
        <taxon>Bacteria</taxon>
        <taxon>Pseudomonadati</taxon>
        <taxon>Acidobacteriota</taxon>
        <taxon>Terriglobia</taxon>
        <taxon>Terriglobales</taxon>
        <taxon>Acidobacteriaceae</taxon>
        <taxon>Terriglobus</taxon>
    </lineage>
</organism>
<dbReference type="KEGG" id="trs:Terro_3494"/>
<keyword evidence="2" id="KW-0472">Membrane</keyword>
<feature type="compositionally biased region" description="Basic and acidic residues" evidence="1">
    <location>
        <begin position="35"/>
        <end position="50"/>
    </location>
</feature>
<feature type="region of interest" description="Disordered" evidence="1">
    <location>
        <begin position="1"/>
        <end position="61"/>
    </location>
</feature>
<dbReference type="STRING" id="926566.Terro_3494"/>
<dbReference type="Proteomes" id="UP000006056">
    <property type="component" value="Chromosome"/>
</dbReference>
<dbReference type="HOGENOM" id="CLU_1805223_0_0_0"/>
<dbReference type="AlphaFoldDB" id="I3ZKE0"/>
<name>I3ZKE0_TERRK</name>
<gene>
    <name evidence="3" type="ordered locus">Terro_3494</name>
</gene>
<evidence type="ECO:0000256" key="2">
    <source>
        <dbReference type="SAM" id="Phobius"/>
    </source>
</evidence>
<keyword evidence="4" id="KW-1185">Reference proteome</keyword>
<dbReference type="OrthoDB" id="120260at2"/>
<evidence type="ECO:0000256" key="1">
    <source>
        <dbReference type="SAM" id="MobiDB-lite"/>
    </source>
</evidence>
<evidence type="ECO:0000313" key="4">
    <source>
        <dbReference type="Proteomes" id="UP000006056"/>
    </source>
</evidence>
<protein>
    <submittedName>
        <fullName evidence="3">Uncharacterized protein</fullName>
    </submittedName>
</protein>
<evidence type="ECO:0000313" key="3">
    <source>
        <dbReference type="EMBL" id="AFL89708.1"/>
    </source>
</evidence>
<sequence length="143" mass="15800">MDEGSVRTGQDDLDESVVESELRQALKHVPAPDGFTDRVMGRVNQREAGRGSRPAPAKSFSAGFGGMHRNAGWWPAIAAMLLLAMGGDIAYLRHQRTEREAANVQQQMDLAMQLTSHALDEVNVSLERSHAGRYTQMVYEFGK</sequence>
<feature type="transmembrane region" description="Helical" evidence="2">
    <location>
        <begin position="73"/>
        <end position="92"/>
    </location>
</feature>
<dbReference type="EMBL" id="CP003379">
    <property type="protein sequence ID" value="AFL89708.1"/>
    <property type="molecule type" value="Genomic_DNA"/>
</dbReference>
<proteinExistence type="predicted"/>
<keyword evidence="2" id="KW-1133">Transmembrane helix</keyword>